<reference evidence="1" key="1">
    <citation type="submission" date="2021-02" db="EMBL/GenBank/DDBJ databases">
        <authorList>
            <person name="Nowell W R."/>
        </authorList>
    </citation>
    <scope>NUCLEOTIDE SEQUENCE</scope>
</reference>
<dbReference type="Proteomes" id="UP000663866">
    <property type="component" value="Unassembled WGS sequence"/>
</dbReference>
<gene>
    <name evidence="2" type="ORF">OVN521_LOCUS10472</name>
    <name evidence="1" type="ORF">WKI299_LOCUS13813</name>
</gene>
<evidence type="ECO:0000313" key="2">
    <source>
        <dbReference type="EMBL" id="CAF3918973.1"/>
    </source>
</evidence>
<proteinExistence type="predicted"/>
<dbReference type="EMBL" id="CAJNRF010005237">
    <property type="protein sequence ID" value="CAF2069014.1"/>
    <property type="molecule type" value="Genomic_DNA"/>
</dbReference>
<organism evidence="1 3">
    <name type="scientific">Rotaria magnacalcarata</name>
    <dbReference type="NCBI Taxonomy" id="392030"/>
    <lineage>
        <taxon>Eukaryota</taxon>
        <taxon>Metazoa</taxon>
        <taxon>Spiralia</taxon>
        <taxon>Gnathifera</taxon>
        <taxon>Rotifera</taxon>
        <taxon>Eurotatoria</taxon>
        <taxon>Bdelloidea</taxon>
        <taxon>Philodinida</taxon>
        <taxon>Philodinidae</taxon>
        <taxon>Rotaria</taxon>
    </lineage>
</organism>
<evidence type="ECO:0000313" key="1">
    <source>
        <dbReference type="EMBL" id="CAF2069014.1"/>
    </source>
</evidence>
<dbReference type="Proteomes" id="UP000663856">
    <property type="component" value="Unassembled WGS sequence"/>
</dbReference>
<dbReference type="AlphaFoldDB" id="A0A816R743"/>
<protein>
    <submittedName>
        <fullName evidence="1">Uncharacterized protein</fullName>
    </submittedName>
</protein>
<evidence type="ECO:0000313" key="3">
    <source>
        <dbReference type="Proteomes" id="UP000663856"/>
    </source>
</evidence>
<sequence length="123" mass="14439">MDISLVELDGNDESTDNQTFRSFYGIYILPDGVVVVLLQKSGVKEHANRYVTSLMDTLFKPDELLTIETKNISTDERYSLLKEAVRNKFRVTQEELESMWIWLHTVMLTKRRRISAKRKKLNQ</sequence>
<dbReference type="EMBL" id="CAJOBG010001337">
    <property type="protein sequence ID" value="CAF3918973.1"/>
    <property type="molecule type" value="Genomic_DNA"/>
</dbReference>
<name>A0A816R743_9BILA</name>
<comment type="caution">
    <text evidence="1">The sequence shown here is derived from an EMBL/GenBank/DDBJ whole genome shotgun (WGS) entry which is preliminary data.</text>
</comment>
<keyword evidence="4" id="KW-1185">Reference proteome</keyword>
<accession>A0A816R743</accession>
<evidence type="ECO:0000313" key="4">
    <source>
        <dbReference type="Proteomes" id="UP000663866"/>
    </source>
</evidence>